<keyword evidence="5" id="KW-0233">DNA recombination</keyword>
<dbReference type="PANTHER" id="PTHR30349:SF41">
    <property type="entry name" value="INTEGRASE_RECOMBINASE PROTEIN MJ0367-RELATED"/>
    <property type="match status" value="1"/>
</dbReference>
<evidence type="ECO:0000313" key="9">
    <source>
        <dbReference type="EMBL" id="SFI41499.1"/>
    </source>
</evidence>
<dbReference type="PANTHER" id="PTHR30349">
    <property type="entry name" value="PHAGE INTEGRASE-RELATED"/>
    <property type="match status" value="1"/>
</dbReference>
<reference evidence="10" key="1">
    <citation type="submission" date="2016-10" db="EMBL/GenBank/DDBJ databases">
        <authorList>
            <person name="Varghese N."/>
            <person name="Submissions S."/>
        </authorList>
    </citation>
    <scope>NUCLEOTIDE SEQUENCE [LARGE SCALE GENOMIC DNA]</scope>
    <source>
        <strain evidence="10">Z-7934</strain>
    </source>
</reference>
<dbReference type="SUPFAM" id="SSF56349">
    <property type="entry name" value="DNA breaking-rejoining enzymes"/>
    <property type="match status" value="1"/>
</dbReference>
<dbReference type="Pfam" id="PF00589">
    <property type="entry name" value="Phage_integrase"/>
    <property type="match status" value="1"/>
</dbReference>
<dbReference type="SUPFAM" id="SSF47823">
    <property type="entry name" value="lambda integrase-like, N-terminal domain"/>
    <property type="match status" value="1"/>
</dbReference>
<keyword evidence="10" id="KW-1185">Reference proteome</keyword>
<dbReference type="Gene3D" id="1.10.443.10">
    <property type="entry name" value="Intergrase catalytic core"/>
    <property type="match status" value="1"/>
</dbReference>
<dbReference type="Pfam" id="PF02899">
    <property type="entry name" value="Phage_int_SAM_1"/>
    <property type="match status" value="1"/>
</dbReference>
<dbReference type="GO" id="GO:0006310">
    <property type="term" value="P:DNA recombination"/>
    <property type="evidence" value="ECO:0007669"/>
    <property type="project" value="UniProtKB-KW"/>
</dbReference>
<evidence type="ECO:0000313" key="10">
    <source>
        <dbReference type="Proteomes" id="UP000199287"/>
    </source>
</evidence>
<sequence>MKQTDFARALTLFLTDYLPGQRNVSTNTIKSYRDVLKQFLLYMQAEHQIKPEHLSFASVDAGCIKAFLKWLETCKEVSISTRNQRLAALHSFFRYAQTEYPEILFESQKILGIPFKKKRKPVIHHLTKEQLQRLLEQPDLSTGKGRRDLALITTLYDTGARVQELIDLKVYDLRLSKPAVITLTGKGNKQRNVPILEKTQRLLENHLRENHLDDHGRQQSPLFHNSNLQAFTRPGITYILNKYFKMAKWLHPEESFPEKLHAHMLRHSKALHLLESGVNLIYIRDLLGHVSVTTTESYLKVDSELKRKALEAAFPQVKDQNMPAWEENKEILSWLTDLCKG</sequence>
<dbReference type="AlphaFoldDB" id="A0A1I3I0Y2"/>
<keyword evidence="4 6" id="KW-0238">DNA-binding</keyword>
<dbReference type="EMBL" id="FOQA01000019">
    <property type="protein sequence ID" value="SFI41499.1"/>
    <property type="molecule type" value="Genomic_DNA"/>
</dbReference>
<organism evidence="9 10">
    <name type="scientific">Tindallia magadiensis</name>
    <dbReference type="NCBI Taxonomy" id="69895"/>
    <lineage>
        <taxon>Bacteria</taxon>
        <taxon>Bacillati</taxon>
        <taxon>Bacillota</taxon>
        <taxon>Clostridia</taxon>
        <taxon>Peptostreptococcales</taxon>
        <taxon>Tindalliaceae</taxon>
        <taxon>Tindallia</taxon>
    </lineage>
</organism>
<comment type="function">
    <text evidence="1">Site-specific tyrosine recombinase, which acts by catalyzing the cutting and rejoining of the recombining DNA molecules.</text>
</comment>
<name>A0A1I3I0Y2_9FIRM</name>
<evidence type="ECO:0000259" key="8">
    <source>
        <dbReference type="PROSITE" id="PS51900"/>
    </source>
</evidence>
<protein>
    <submittedName>
        <fullName evidence="9">Site-specific recombinase XerD</fullName>
    </submittedName>
</protein>
<dbReference type="PROSITE" id="PS51900">
    <property type="entry name" value="CB"/>
    <property type="match status" value="1"/>
</dbReference>
<dbReference type="GO" id="GO:0015074">
    <property type="term" value="P:DNA integration"/>
    <property type="evidence" value="ECO:0007669"/>
    <property type="project" value="UniProtKB-KW"/>
</dbReference>
<dbReference type="InterPro" id="IPR050090">
    <property type="entry name" value="Tyrosine_recombinase_XerCD"/>
</dbReference>
<dbReference type="OrthoDB" id="9801717at2"/>
<dbReference type="InterPro" id="IPR010998">
    <property type="entry name" value="Integrase_recombinase_N"/>
</dbReference>
<accession>A0A1I3I0Y2</accession>
<gene>
    <name evidence="9" type="ORF">SAMN05192551_11914</name>
</gene>
<comment type="similarity">
    <text evidence="2">Belongs to the 'phage' integrase family.</text>
</comment>
<dbReference type="InterPro" id="IPR011010">
    <property type="entry name" value="DNA_brk_join_enz"/>
</dbReference>
<evidence type="ECO:0000256" key="1">
    <source>
        <dbReference type="ARBA" id="ARBA00003283"/>
    </source>
</evidence>
<keyword evidence="3" id="KW-0229">DNA integration</keyword>
<dbReference type="Proteomes" id="UP000199287">
    <property type="component" value="Unassembled WGS sequence"/>
</dbReference>
<dbReference type="PROSITE" id="PS51898">
    <property type="entry name" value="TYR_RECOMBINASE"/>
    <property type="match status" value="1"/>
</dbReference>
<evidence type="ECO:0000256" key="3">
    <source>
        <dbReference type="ARBA" id="ARBA00022908"/>
    </source>
</evidence>
<feature type="domain" description="Tyr recombinase" evidence="7">
    <location>
        <begin position="121"/>
        <end position="311"/>
    </location>
</feature>
<dbReference type="InterPro" id="IPR004107">
    <property type="entry name" value="Integrase_SAM-like_N"/>
</dbReference>
<evidence type="ECO:0000256" key="5">
    <source>
        <dbReference type="ARBA" id="ARBA00023172"/>
    </source>
</evidence>
<evidence type="ECO:0000256" key="6">
    <source>
        <dbReference type="PROSITE-ProRule" id="PRU01248"/>
    </source>
</evidence>
<dbReference type="RefSeq" id="WP_093373959.1">
    <property type="nucleotide sequence ID" value="NZ_FOQA01000019.1"/>
</dbReference>
<dbReference type="InterPro" id="IPR044068">
    <property type="entry name" value="CB"/>
</dbReference>
<proteinExistence type="inferred from homology"/>
<dbReference type="Gene3D" id="1.10.150.130">
    <property type="match status" value="1"/>
</dbReference>
<evidence type="ECO:0000256" key="2">
    <source>
        <dbReference type="ARBA" id="ARBA00008857"/>
    </source>
</evidence>
<evidence type="ECO:0000259" key="7">
    <source>
        <dbReference type="PROSITE" id="PS51898"/>
    </source>
</evidence>
<evidence type="ECO:0000256" key="4">
    <source>
        <dbReference type="ARBA" id="ARBA00023125"/>
    </source>
</evidence>
<dbReference type="STRING" id="69895.SAMN05192551_11914"/>
<feature type="domain" description="Core-binding (CB)" evidence="8">
    <location>
        <begin position="4"/>
        <end position="97"/>
    </location>
</feature>
<dbReference type="InterPro" id="IPR013762">
    <property type="entry name" value="Integrase-like_cat_sf"/>
</dbReference>
<dbReference type="GO" id="GO:0003677">
    <property type="term" value="F:DNA binding"/>
    <property type="evidence" value="ECO:0007669"/>
    <property type="project" value="UniProtKB-UniRule"/>
</dbReference>
<dbReference type="InterPro" id="IPR002104">
    <property type="entry name" value="Integrase_catalytic"/>
</dbReference>